<dbReference type="PANTHER" id="PTHR36112">
    <property type="entry name" value="RIBOSOMAL RNA SMALL SUBUNIT METHYLTRANSFERASE J"/>
    <property type="match status" value="1"/>
</dbReference>
<accession>A0A0J1FWA8</accession>
<evidence type="ECO:0000313" key="2">
    <source>
        <dbReference type="Proteomes" id="UP000036356"/>
    </source>
</evidence>
<dbReference type="AlphaFoldDB" id="A0A0J1FWA8"/>
<reference evidence="1 2" key="1">
    <citation type="submission" date="2015-06" db="EMBL/GenBank/DDBJ databases">
        <title>Draft genome of the moderately acidophilic sulfate reducer Candidatus Desulfosporosinus acididurans strain M1.</title>
        <authorList>
            <person name="Poehlein A."/>
            <person name="Petzsch P."/>
            <person name="Johnson B.D."/>
            <person name="Schloemann M."/>
            <person name="Daniel R."/>
            <person name="Muehling M."/>
        </authorList>
    </citation>
    <scope>NUCLEOTIDE SEQUENCE [LARGE SCALE GENOMIC DNA]</scope>
    <source>
        <strain evidence="1 2">M1</strain>
    </source>
</reference>
<proteinExistence type="predicted"/>
<dbReference type="PANTHER" id="PTHR36112:SF1">
    <property type="entry name" value="RIBOSOMAL RNA SMALL SUBUNIT METHYLTRANSFERASE J"/>
    <property type="match status" value="1"/>
</dbReference>
<dbReference type="SUPFAM" id="SSF53335">
    <property type="entry name" value="S-adenosyl-L-methionine-dependent methyltransferases"/>
    <property type="match status" value="1"/>
</dbReference>
<dbReference type="InterPro" id="IPR029063">
    <property type="entry name" value="SAM-dependent_MTases_sf"/>
</dbReference>
<dbReference type="Pfam" id="PF04445">
    <property type="entry name" value="SAM_MT"/>
    <property type="match status" value="1"/>
</dbReference>
<organism evidence="1 2">
    <name type="scientific">Desulfosporosinus acididurans</name>
    <dbReference type="NCBI Taxonomy" id="476652"/>
    <lineage>
        <taxon>Bacteria</taxon>
        <taxon>Bacillati</taxon>
        <taxon>Bacillota</taxon>
        <taxon>Clostridia</taxon>
        <taxon>Eubacteriales</taxon>
        <taxon>Desulfitobacteriaceae</taxon>
        <taxon>Desulfosporosinus</taxon>
    </lineage>
</organism>
<dbReference type="Proteomes" id="UP000036356">
    <property type="component" value="Unassembled WGS sequence"/>
</dbReference>
<dbReference type="GO" id="GO:0008990">
    <property type="term" value="F:rRNA (guanine-N2-)-methyltransferase activity"/>
    <property type="evidence" value="ECO:0007669"/>
    <property type="project" value="InterPro"/>
</dbReference>
<comment type="caution">
    <text evidence="1">The sequence shown here is derived from an EMBL/GenBank/DDBJ whole genome shotgun (WGS) entry which is preliminary data.</text>
</comment>
<dbReference type="EMBL" id="LDZY01000001">
    <property type="protein sequence ID" value="KLU67710.1"/>
    <property type="molecule type" value="Genomic_DNA"/>
</dbReference>
<dbReference type="Gene3D" id="3.40.50.150">
    <property type="entry name" value="Vaccinia Virus protein VP39"/>
    <property type="match status" value="1"/>
</dbReference>
<name>A0A0J1FWA8_9FIRM</name>
<dbReference type="EC" id="2.1.1.242" evidence="1"/>
<dbReference type="STRING" id="476652.DEAC_c01140"/>
<keyword evidence="1" id="KW-0808">Transferase</keyword>
<keyword evidence="1" id="KW-0489">Methyltransferase</keyword>
<dbReference type="InterPro" id="IPR007536">
    <property type="entry name" value="16SrRNA_methylTrfase_J"/>
</dbReference>
<dbReference type="PATRIC" id="fig|476652.3.peg.111"/>
<evidence type="ECO:0000313" key="1">
    <source>
        <dbReference type="EMBL" id="KLU67710.1"/>
    </source>
</evidence>
<sequence>MDQPIPICLRVTQPDIELWERLQWFRQQPGCSWVDQQNNLRSLPELKISRRGAELILGKSRLAFHPNMALIRAINILRGGSDRFLDATQLKAGDSFLDATLGLASDALIGALVVGESGHVLGLEKSPILAAVIQDGLKHLSETSFQARTEHKKKAWTSLVHAASRIDVRWTDHKEFLSRCPSKSIDVIYFDPMFRRTFRESDGIQPLHQWSEHSPLDRQTVKDACRVARKRVVLKERKDSGEFNRLGFKLMSGGRYSSVDYGLIII</sequence>
<dbReference type="RefSeq" id="WP_047808089.1">
    <property type="nucleotide sequence ID" value="NZ_LDZY01000001.1"/>
</dbReference>
<gene>
    <name evidence="1" type="primary">rsmJ</name>
    <name evidence="1" type="ORF">DEAC_c01140</name>
</gene>
<protein>
    <submittedName>
        <fullName evidence="1">Ribosomal RNA small subunit methyltransferase J</fullName>
        <ecNumber evidence="1">2.1.1.242</ecNumber>
    </submittedName>
</protein>
<keyword evidence="2" id="KW-1185">Reference proteome</keyword>